<dbReference type="HOGENOM" id="CLU_198661_0_0_1"/>
<keyword evidence="1" id="KW-0862">Zinc</keyword>
<organism evidence="3 4">
    <name type="scientific">Megaselia scalaris</name>
    <name type="common">Humpbacked fly</name>
    <name type="synonym">Phora scalaris</name>
    <dbReference type="NCBI Taxonomy" id="36166"/>
    <lineage>
        <taxon>Eukaryota</taxon>
        <taxon>Metazoa</taxon>
        <taxon>Ecdysozoa</taxon>
        <taxon>Arthropoda</taxon>
        <taxon>Hexapoda</taxon>
        <taxon>Insecta</taxon>
        <taxon>Pterygota</taxon>
        <taxon>Neoptera</taxon>
        <taxon>Endopterygota</taxon>
        <taxon>Diptera</taxon>
        <taxon>Brachycera</taxon>
        <taxon>Muscomorpha</taxon>
        <taxon>Platypezoidea</taxon>
        <taxon>Phoridae</taxon>
        <taxon>Megaseliini</taxon>
        <taxon>Megaselia</taxon>
    </lineage>
</organism>
<keyword evidence="1" id="KW-0479">Metal-binding</keyword>
<dbReference type="OMA" id="WLCLEAN"/>
<evidence type="ECO:0000313" key="3">
    <source>
        <dbReference type="EnsemblMetazoa" id="MESCA003324-PA"/>
    </source>
</evidence>
<accession>T1GIP1</accession>
<evidence type="ECO:0000313" key="4">
    <source>
        <dbReference type="Proteomes" id="UP000015102"/>
    </source>
</evidence>
<evidence type="ECO:0000256" key="1">
    <source>
        <dbReference type="PROSITE-ProRule" id="PRU00502"/>
    </source>
</evidence>
<dbReference type="GO" id="GO:0008270">
    <property type="term" value="F:zinc ion binding"/>
    <property type="evidence" value="ECO:0007669"/>
    <property type="project" value="UniProtKB-KW"/>
</dbReference>
<dbReference type="Gene3D" id="3.30.40.10">
    <property type="entry name" value="Zinc/RING finger domain, C3HC4 (zinc finger)"/>
    <property type="match status" value="1"/>
</dbReference>
<dbReference type="EMBL" id="CAQQ02026052">
    <property type="status" value="NOT_ANNOTATED_CDS"/>
    <property type="molecule type" value="Genomic_DNA"/>
</dbReference>
<dbReference type="PROSITE" id="PS50271">
    <property type="entry name" value="ZF_UBP"/>
    <property type="match status" value="1"/>
</dbReference>
<feature type="domain" description="UBP-type" evidence="2">
    <location>
        <begin position="3"/>
        <end position="69"/>
    </location>
</feature>
<sequence length="69" mass="7840">MTTKCRHIEKVEPSSIRLILEKSVNKCSICENGGPNLWLCLEANCLQIGCSEAHKDHSTMHFQVTRNKK</sequence>
<dbReference type="EnsemblMetazoa" id="MESCA003324-RA">
    <property type="protein sequence ID" value="MESCA003324-PA"/>
    <property type="gene ID" value="MESCA003324"/>
</dbReference>
<evidence type="ECO:0000259" key="2">
    <source>
        <dbReference type="PROSITE" id="PS50271"/>
    </source>
</evidence>
<proteinExistence type="predicted"/>
<name>T1GIP1_MEGSC</name>
<reference evidence="4" key="1">
    <citation type="submission" date="2013-02" db="EMBL/GenBank/DDBJ databases">
        <authorList>
            <person name="Hughes D."/>
        </authorList>
    </citation>
    <scope>NUCLEOTIDE SEQUENCE</scope>
    <source>
        <strain>Durham</strain>
        <strain evidence="4">NC isolate 2 -- Noor lab</strain>
    </source>
</reference>
<dbReference type="Pfam" id="PF02148">
    <property type="entry name" value="zf-UBP"/>
    <property type="match status" value="1"/>
</dbReference>
<dbReference type="SUPFAM" id="SSF57850">
    <property type="entry name" value="RING/U-box"/>
    <property type="match status" value="1"/>
</dbReference>
<keyword evidence="4" id="KW-1185">Reference proteome</keyword>
<dbReference type="AlphaFoldDB" id="T1GIP1"/>
<dbReference type="InterPro" id="IPR013083">
    <property type="entry name" value="Znf_RING/FYVE/PHD"/>
</dbReference>
<protein>
    <recommendedName>
        <fullName evidence="2">UBP-type domain-containing protein</fullName>
    </recommendedName>
</protein>
<reference evidence="3" key="2">
    <citation type="submission" date="2015-06" db="UniProtKB">
        <authorList>
            <consortium name="EnsemblMetazoa"/>
        </authorList>
    </citation>
    <scope>IDENTIFICATION</scope>
</reference>
<dbReference type="STRING" id="36166.T1GIP1"/>
<dbReference type="InterPro" id="IPR001607">
    <property type="entry name" value="Znf_UBP"/>
</dbReference>
<dbReference type="Proteomes" id="UP000015102">
    <property type="component" value="Unassembled WGS sequence"/>
</dbReference>
<keyword evidence="1" id="KW-0863">Zinc-finger</keyword>